<dbReference type="RefSeq" id="WP_345375089.1">
    <property type="nucleotide sequence ID" value="NZ_BAABLM010000002.1"/>
</dbReference>
<comment type="caution">
    <text evidence="2">The sequence shown here is derived from an EMBL/GenBank/DDBJ whole genome shotgun (WGS) entry which is preliminary data.</text>
</comment>
<evidence type="ECO:0000313" key="2">
    <source>
        <dbReference type="EMBL" id="GAA4672291.1"/>
    </source>
</evidence>
<feature type="region of interest" description="Disordered" evidence="1">
    <location>
        <begin position="138"/>
        <end position="178"/>
    </location>
</feature>
<keyword evidence="3" id="KW-1185">Reference proteome</keyword>
<accession>A0ABP8VUW6</accession>
<protein>
    <submittedName>
        <fullName evidence="2">Uncharacterized protein</fullName>
    </submittedName>
</protein>
<organism evidence="2 3">
    <name type="scientific">Frondihabitans cladoniiphilus</name>
    <dbReference type="NCBI Taxonomy" id="715785"/>
    <lineage>
        <taxon>Bacteria</taxon>
        <taxon>Bacillati</taxon>
        <taxon>Actinomycetota</taxon>
        <taxon>Actinomycetes</taxon>
        <taxon>Micrococcales</taxon>
        <taxon>Microbacteriaceae</taxon>
        <taxon>Frondihabitans</taxon>
    </lineage>
</organism>
<gene>
    <name evidence="2" type="ORF">GCM10025780_15530</name>
</gene>
<sequence>MDAGFFEDIIPRADAEAEFLRVLRDKAAAWQTDVEPADTWAETLDDPLAVGIRVRGLTGPITILWVTAFVDAGGPQGLEGVWGDSYVGESDAKFSPHELQVRGVRETPTFSARIAASWFEQQLLRPINRGDLADRWTSNWSATPKPQRRAWRSYVTSPRTPERRRGFAIDPSQKEPKS</sequence>
<dbReference type="Proteomes" id="UP001501295">
    <property type="component" value="Unassembled WGS sequence"/>
</dbReference>
<name>A0ABP8VUW6_9MICO</name>
<reference evidence="3" key="1">
    <citation type="journal article" date="2019" name="Int. J. Syst. Evol. Microbiol.">
        <title>The Global Catalogue of Microorganisms (GCM) 10K type strain sequencing project: providing services to taxonomists for standard genome sequencing and annotation.</title>
        <authorList>
            <consortium name="The Broad Institute Genomics Platform"/>
            <consortium name="The Broad Institute Genome Sequencing Center for Infectious Disease"/>
            <person name="Wu L."/>
            <person name="Ma J."/>
        </authorList>
    </citation>
    <scope>NUCLEOTIDE SEQUENCE [LARGE SCALE GENOMIC DNA]</scope>
    <source>
        <strain evidence="3">JCM 18956</strain>
    </source>
</reference>
<feature type="compositionally biased region" description="Basic and acidic residues" evidence="1">
    <location>
        <begin position="160"/>
        <end position="178"/>
    </location>
</feature>
<proteinExistence type="predicted"/>
<evidence type="ECO:0000256" key="1">
    <source>
        <dbReference type="SAM" id="MobiDB-lite"/>
    </source>
</evidence>
<evidence type="ECO:0000313" key="3">
    <source>
        <dbReference type="Proteomes" id="UP001501295"/>
    </source>
</evidence>
<dbReference type="EMBL" id="BAABLM010000002">
    <property type="protein sequence ID" value="GAA4672291.1"/>
    <property type="molecule type" value="Genomic_DNA"/>
</dbReference>